<sequence length="153" mass="17861">MRVFEQYRLEGIRRQLELSSLSIRWLGSVPVFRRGKSSEKHPWNNLRIDSNFQETKRILASVRRDLLEAAHQLKNVNLEHEIITKQMADARNELKILLLDIEDMELYRRELIAKNRVPLYLPAAPAVTFSNGYKDKVTMTSPSIASFEAVFDF</sequence>
<protein>
    <submittedName>
        <fullName evidence="3">V-type proton ATPase subunit a</fullName>
    </submittedName>
</protein>
<evidence type="ECO:0000313" key="2">
    <source>
        <dbReference type="Proteomes" id="UP000280834"/>
    </source>
</evidence>
<evidence type="ECO:0000313" key="1">
    <source>
        <dbReference type="EMBL" id="VDO14622.1"/>
    </source>
</evidence>
<evidence type="ECO:0000313" key="3">
    <source>
        <dbReference type="WBParaSite" id="BTMF_0000406201-mRNA-1"/>
    </source>
</evidence>
<dbReference type="EMBL" id="UZAG01003015">
    <property type="protein sequence ID" value="VDO14622.1"/>
    <property type="molecule type" value="Genomic_DNA"/>
</dbReference>
<proteinExistence type="predicted"/>
<dbReference type="AlphaFoldDB" id="A0A0R3QCI2"/>
<organism evidence="3">
    <name type="scientific">Brugia timori</name>
    <dbReference type="NCBI Taxonomy" id="42155"/>
    <lineage>
        <taxon>Eukaryota</taxon>
        <taxon>Metazoa</taxon>
        <taxon>Ecdysozoa</taxon>
        <taxon>Nematoda</taxon>
        <taxon>Chromadorea</taxon>
        <taxon>Rhabditida</taxon>
        <taxon>Spirurina</taxon>
        <taxon>Spiruromorpha</taxon>
        <taxon>Filarioidea</taxon>
        <taxon>Onchocercidae</taxon>
        <taxon>Brugia</taxon>
    </lineage>
</organism>
<dbReference type="WBParaSite" id="BTMF_0000406201-mRNA-1">
    <property type="protein sequence ID" value="BTMF_0000406201-mRNA-1"/>
    <property type="gene ID" value="BTMF_0000406201"/>
</dbReference>
<reference evidence="3" key="1">
    <citation type="submission" date="2017-02" db="UniProtKB">
        <authorList>
            <consortium name="WormBaseParasite"/>
        </authorList>
    </citation>
    <scope>IDENTIFICATION</scope>
</reference>
<keyword evidence="2" id="KW-1185">Reference proteome</keyword>
<gene>
    <name evidence="1" type="ORF">BTMF_LOCUS3363</name>
</gene>
<accession>A0A0R3QCI2</accession>
<name>A0A0R3QCI2_9BILA</name>
<reference evidence="1 2" key="2">
    <citation type="submission" date="2018-11" db="EMBL/GenBank/DDBJ databases">
        <authorList>
            <consortium name="Pathogen Informatics"/>
        </authorList>
    </citation>
    <scope>NUCLEOTIDE SEQUENCE [LARGE SCALE GENOMIC DNA]</scope>
</reference>
<dbReference type="Proteomes" id="UP000280834">
    <property type="component" value="Unassembled WGS sequence"/>
</dbReference>
<dbReference type="STRING" id="42155.A0A0R3QCI2"/>